<name>A0A7N0V115_KALFE</name>
<dbReference type="GO" id="GO:0080030">
    <property type="term" value="F:methyl indole-3-acetate esterase activity"/>
    <property type="evidence" value="ECO:0007669"/>
    <property type="project" value="TreeGrafter"/>
</dbReference>
<dbReference type="InterPro" id="IPR029058">
    <property type="entry name" value="AB_hydrolase_fold"/>
</dbReference>
<proteinExistence type="predicted"/>
<dbReference type="Pfam" id="PF00561">
    <property type="entry name" value="Abhydrolase_1"/>
    <property type="match status" value="1"/>
</dbReference>
<protein>
    <recommendedName>
        <fullName evidence="2">AB hydrolase-1 domain-containing protein</fullName>
    </recommendedName>
</protein>
<dbReference type="Gramene" id="Kaladp0095s0186.1.v1.1">
    <property type="protein sequence ID" value="Kaladp0095s0186.1.v1.1"/>
    <property type="gene ID" value="Kaladp0095s0186.v1.1"/>
</dbReference>
<reference evidence="3" key="1">
    <citation type="submission" date="2021-01" db="UniProtKB">
        <authorList>
            <consortium name="EnsemblPlants"/>
        </authorList>
    </citation>
    <scope>IDENTIFICATION</scope>
</reference>
<dbReference type="PANTHER" id="PTHR10992:SF872">
    <property type="entry name" value="METHYLESTERASE 11, CHLOROPLASTIC-RELATED"/>
    <property type="match status" value="1"/>
</dbReference>
<dbReference type="GO" id="GO:0009694">
    <property type="term" value="P:jasmonic acid metabolic process"/>
    <property type="evidence" value="ECO:0007669"/>
    <property type="project" value="TreeGrafter"/>
</dbReference>
<dbReference type="InterPro" id="IPR000073">
    <property type="entry name" value="AB_hydrolase_1"/>
</dbReference>
<evidence type="ECO:0000313" key="3">
    <source>
        <dbReference type="EnsemblPlants" id="Kaladp0095s0186.1.v1.1"/>
    </source>
</evidence>
<organism evidence="3 4">
    <name type="scientific">Kalanchoe fedtschenkoi</name>
    <name type="common">Lavender scallops</name>
    <name type="synonym">South American air plant</name>
    <dbReference type="NCBI Taxonomy" id="63787"/>
    <lineage>
        <taxon>Eukaryota</taxon>
        <taxon>Viridiplantae</taxon>
        <taxon>Streptophyta</taxon>
        <taxon>Embryophyta</taxon>
        <taxon>Tracheophyta</taxon>
        <taxon>Spermatophyta</taxon>
        <taxon>Magnoliopsida</taxon>
        <taxon>eudicotyledons</taxon>
        <taxon>Gunneridae</taxon>
        <taxon>Pentapetalae</taxon>
        <taxon>Saxifragales</taxon>
        <taxon>Crassulaceae</taxon>
        <taxon>Kalanchoe</taxon>
    </lineage>
</organism>
<dbReference type="PANTHER" id="PTHR10992">
    <property type="entry name" value="METHYLESTERASE FAMILY MEMBER"/>
    <property type="match status" value="1"/>
</dbReference>
<evidence type="ECO:0000313" key="4">
    <source>
        <dbReference type="Proteomes" id="UP000594263"/>
    </source>
</evidence>
<dbReference type="InterPro" id="IPR045889">
    <property type="entry name" value="MES/HNL"/>
</dbReference>
<sequence>MGNLFGCPACTGYKRSGSTNSRQKLFQQLDSEIKEQILAAAVLYQQQQQNGAGTGLNMSASTRPPEMKKVPLPRSASERPPCANDPVVQPQQLVQQESKVDELKRKHLVIVDGCGFGAWCWYKTRALLEEAGFRVTTLSVSGADSYDPNTITTITQHMQPVTEFFENLPEDDKVILVGHGLGCIVLSCAMELFASKISKAVFMAAVMLTDGQSALDLFLNQAYLMQESDTLVYDNGNNNLPTAIDFNKLLMKNVMLNRIAEKLSLTDTNYGSVRRFYIETQEDNCIPISVQESMVNSSPPERVFHIKGSDHCPQALHNILVRIAKLD</sequence>
<dbReference type="GO" id="GO:0080031">
    <property type="term" value="F:methyl salicylate esterase activity"/>
    <property type="evidence" value="ECO:0007669"/>
    <property type="project" value="TreeGrafter"/>
</dbReference>
<dbReference type="Proteomes" id="UP000594263">
    <property type="component" value="Unplaced"/>
</dbReference>
<dbReference type="OMA" id="SHAMECF"/>
<dbReference type="Gene3D" id="3.40.50.1820">
    <property type="entry name" value="alpha/beta hydrolase"/>
    <property type="match status" value="1"/>
</dbReference>
<evidence type="ECO:0000259" key="2">
    <source>
        <dbReference type="Pfam" id="PF00561"/>
    </source>
</evidence>
<evidence type="ECO:0000256" key="1">
    <source>
        <dbReference type="SAM" id="MobiDB-lite"/>
    </source>
</evidence>
<dbReference type="GO" id="GO:0080032">
    <property type="term" value="F:methyl jasmonate esterase activity"/>
    <property type="evidence" value="ECO:0007669"/>
    <property type="project" value="TreeGrafter"/>
</dbReference>
<dbReference type="SUPFAM" id="SSF53474">
    <property type="entry name" value="alpha/beta-Hydrolases"/>
    <property type="match status" value="1"/>
</dbReference>
<dbReference type="EnsemblPlants" id="Kaladp0095s0186.1.v1.1">
    <property type="protein sequence ID" value="Kaladp0095s0186.1.v1.1"/>
    <property type="gene ID" value="Kaladp0095s0186.v1.1"/>
</dbReference>
<feature type="region of interest" description="Disordered" evidence="1">
    <location>
        <begin position="53"/>
        <end position="88"/>
    </location>
</feature>
<dbReference type="AlphaFoldDB" id="A0A7N0V115"/>
<keyword evidence="4" id="KW-1185">Reference proteome</keyword>
<dbReference type="GO" id="GO:0009696">
    <property type="term" value="P:salicylic acid metabolic process"/>
    <property type="evidence" value="ECO:0007669"/>
    <property type="project" value="TreeGrafter"/>
</dbReference>
<accession>A0A7N0V115</accession>
<feature type="domain" description="AB hydrolase-1" evidence="2">
    <location>
        <begin position="107"/>
        <end position="243"/>
    </location>
</feature>